<dbReference type="Proteomes" id="UP000838749">
    <property type="component" value="Unassembled WGS sequence"/>
</dbReference>
<reference evidence="2" key="1">
    <citation type="submission" date="2021-12" db="EMBL/GenBank/DDBJ databases">
        <authorList>
            <person name="Criscuolo A."/>
        </authorList>
    </citation>
    <scope>NUCLEOTIDE SEQUENCE</scope>
    <source>
        <strain evidence="2">CIP111894</strain>
    </source>
</reference>
<proteinExistence type="predicted"/>
<evidence type="ECO:0000313" key="2">
    <source>
        <dbReference type="EMBL" id="CAH1057238.1"/>
    </source>
</evidence>
<name>A0ABN8FGS6_9BACL</name>
<keyword evidence="3" id="KW-1185">Reference proteome</keyword>
<comment type="caution">
    <text evidence="2">The sequence shown here is derived from an EMBL/GenBank/DDBJ whole genome shotgun (WGS) entry which is preliminary data.</text>
</comment>
<sequence length="145" mass="16765">MFINDRKKLCFMYSCIFILLFSNISFVNGESEKNDYSYDISGRLHQISIDDEKNIFFSYDENGNTLFSENLKSLNFTYGYTLKDTKPTETGLTHLGYQGTAWVDDENRGTGFDMGRTAAVNRIELRDTDASTHIPKELFDLCEFR</sequence>
<feature type="signal peptide" evidence="1">
    <location>
        <begin position="1"/>
        <end position="27"/>
    </location>
</feature>
<dbReference type="RefSeq" id="WP_234535754.1">
    <property type="nucleotide sequence ID" value="NZ_CAKMAB010000017.1"/>
</dbReference>
<accession>A0ABN8FGS6</accession>
<evidence type="ECO:0000313" key="3">
    <source>
        <dbReference type="Proteomes" id="UP000838749"/>
    </source>
</evidence>
<keyword evidence="1" id="KW-0732">Signal</keyword>
<dbReference type="EMBL" id="CAKMAB010000017">
    <property type="protein sequence ID" value="CAH1057238.1"/>
    <property type="molecule type" value="Genomic_DNA"/>
</dbReference>
<organism evidence="2 3">
    <name type="scientific">Paenibacillus pseudetheri</name>
    <dbReference type="NCBI Taxonomy" id="2897682"/>
    <lineage>
        <taxon>Bacteria</taxon>
        <taxon>Bacillati</taxon>
        <taxon>Bacillota</taxon>
        <taxon>Bacilli</taxon>
        <taxon>Bacillales</taxon>
        <taxon>Paenibacillaceae</taxon>
        <taxon>Paenibacillus</taxon>
    </lineage>
</organism>
<feature type="chain" id="PRO_5047395751" evidence="1">
    <location>
        <begin position="28"/>
        <end position="145"/>
    </location>
</feature>
<protein>
    <submittedName>
        <fullName evidence="2">Uncharacterized protein</fullName>
    </submittedName>
</protein>
<gene>
    <name evidence="2" type="ORF">PAECIP111894_03396</name>
</gene>
<evidence type="ECO:0000256" key="1">
    <source>
        <dbReference type="SAM" id="SignalP"/>
    </source>
</evidence>